<proteinExistence type="predicted"/>
<evidence type="ECO:0000313" key="1">
    <source>
        <dbReference type="EMBL" id="SHW93709.1"/>
    </source>
</evidence>
<dbReference type="PANTHER" id="PTHR14136:SF17">
    <property type="entry name" value="BTB_POZ DOMAIN-CONTAINING PROTEIN KCTD9"/>
    <property type="match status" value="1"/>
</dbReference>
<organism evidence="1 2">
    <name type="scientific">Mycobacteroides abscessus subsp. bolletii</name>
    <dbReference type="NCBI Taxonomy" id="319705"/>
    <lineage>
        <taxon>Bacteria</taxon>
        <taxon>Bacillati</taxon>
        <taxon>Actinomycetota</taxon>
        <taxon>Actinomycetes</taxon>
        <taxon>Mycobacteriales</taxon>
        <taxon>Mycobacteriaceae</taxon>
        <taxon>Mycobacteroides</taxon>
        <taxon>Mycobacteroides abscessus</taxon>
    </lineage>
</organism>
<name>A0A9Q7SB72_9MYCO</name>
<dbReference type="SUPFAM" id="SSF141571">
    <property type="entry name" value="Pentapeptide repeat-like"/>
    <property type="match status" value="1"/>
</dbReference>
<reference evidence="1 2" key="1">
    <citation type="submission" date="2016-11" db="EMBL/GenBank/DDBJ databases">
        <authorList>
            <consortium name="Pathogen Informatics"/>
        </authorList>
    </citation>
    <scope>NUCLEOTIDE SEQUENCE [LARGE SCALE GENOMIC DNA]</scope>
    <source>
        <strain evidence="1 2">968</strain>
    </source>
</reference>
<keyword evidence="1" id="KW-0808">Transferase</keyword>
<dbReference type="Gene3D" id="2.160.20.80">
    <property type="entry name" value="E3 ubiquitin-protein ligase SopA"/>
    <property type="match status" value="1"/>
</dbReference>
<dbReference type="Pfam" id="PF00805">
    <property type="entry name" value="Pentapeptide"/>
    <property type="match status" value="2"/>
</dbReference>
<dbReference type="GO" id="GO:0004674">
    <property type="term" value="F:protein serine/threonine kinase activity"/>
    <property type="evidence" value="ECO:0007669"/>
    <property type="project" value="UniProtKB-EC"/>
</dbReference>
<sequence>MPAGGRCLRLPMSRYPVLLTDIPNFESAATAAAWPLVGPDRHDGGMAEHWTDREITAETFYDEDFRELHTERVVFTECDFSGANLTESLHVGSAFRNCTFRRTSLWHSEFRQCSLLGSTFTDCRVRPSKFTETDFTLSSLAGLDLREMDLSDCRFREANLVGADMRKANLHGADFTGARTQNLKLDGADLRGARIDPTLWTTAALIAAKVDLPQAIAFAAAHGLDVHGG</sequence>
<dbReference type="PANTHER" id="PTHR14136">
    <property type="entry name" value="BTB_POZ DOMAIN-CONTAINING PROTEIN KCTD9"/>
    <property type="match status" value="1"/>
</dbReference>
<evidence type="ECO:0000313" key="2">
    <source>
        <dbReference type="Proteomes" id="UP000185183"/>
    </source>
</evidence>
<dbReference type="EMBL" id="FSFA01000001">
    <property type="protein sequence ID" value="SHW93709.1"/>
    <property type="molecule type" value="Genomic_DNA"/>
</dbReference>
<accession>A0A9Q7SB72</accession>
<dbReference type="Proteomes" id="UP000185183">
    <property type="component" value="Unassembled WGS sequence"/>
</dbReference>
<dbReference type="AlphaFoldDB" id="A0A9Q7SB72"/>
<gene>
    <name evidence="1" type="primary">spkB</name>
    <name evidence="1" type="ORF">SAMEA2275694_00880</name>
</gene>
<dbReference type="EC" id="2.7.11.1" evidence="1"/>
<dbReference type="InterPro" id="IPR051082">
    <property type="entry name" value="Pentapeptide-BTB/POZ_domain"/>
</dbReference>
<dbReference type="InterPro" id="IPR001646">
    <property type="entry name" value="5peptide_repeat"/>
</dbReference>
<protein>
    <submittedName>
        <fullName evidence="1">Pentapeptide repeat family protein</fullName>
        <ecNumber evidence="1">2.7.11.1</ecNumber>
    </submittedName>
</protein>
<comment type="caution">
    <text evidence="1">The sequence shown here is derived from an EMBL/GenBank/DDBJ whole genome shotgun (WGS) entry which is preliminary data.</text>
</comment>